<evidence type="ECO:0008006" key="2">
    <source>
        <dbReference type="Google" id="ProtNLM"/>
    </source>
</evidence>
<dbReference type="AlphaFoldDB" id="A0A3B1DVE5"/>
<gene>
    <name evidence="1" type="ORF">MNBD_PLANCTO02-2773</name>
</gene>
<dbReference type="InterPro" id="IPR008979">
    <property type="entry name" value="Galactose-bd-like_sf"/>
</dbReference>
<evidence type="ECO:0000313" key="1">
    <source>
        <dbReference type="EMBL" id="VAX40058.1"/>
    </source>
</evidence>
<name>A0A3B1DVE5_9ZZZZ</name>
<dbReference type="SUPFAM" id="SSF49785">
    <property type="entry name" value="Galactose-binding domain-like"/>
    <property type="match status" value="1"/>
</dbReference>
<organism evidence="1">
    <name type="scientific">hydrothermal vent metagenome</name>
    <dbReference type="NCBI Taxonomy" id="652676"/>
    <lineage>
        <taxon>unclassified sequences</taxon>
        <taxon>metagenomes</taxon>
        <taxon>ecological metagenomes</taxon>
    </lineage>
</organism>
<reference evidence="1" key="1">
    <citation type="submission" date="2018-06" db="EMBL/GenBank/DDBJ databases">
        <authorList>
            <person name="Zhirakovskaya E."/>
        </authorList>
    </citation>
    <scope>NUCLEOTIDE SEQUENCE</scope>
</reference>
<proteinExistence type="predicted"/>
<sequence>MIRLTLAAFLLLLSLVFSPQNASAKEQKTEELLKKIRAVDARGKGHQSASLAMEQLVQQDGNALLKILHAFKGANPLAINWLRSAFETIAERTFKEKGIFPNAPLKKFFFETKNNPHARRLAYEWIQRIEPSFGKQVLPRMLHDPSVEMRRDAVTMLSKQAKGLKKKGKKREAKKLYQKALTGAFDEDQVKSIAKGLKQLGETINMQQHYGFISQWNMIGPFNNKNKIGFVSVYPPEKKIALTKKHKGQLGEVQWKKLSTKDPFGVMDIHTLYKNYKGSVMYATTEFYSKENQNVELRIGTSNAWKVWVNGKELFAHEEYHRGMKIDQYQVAAKFNAGKNIILLKICQNEQDQSWAQKYRFQLRVCKNTGIAIHSDKK</sequence>
<accession>A0A3B1DVE5</accession>
<protein>
    <recommendedName>
        <fullName evidence="2">Glycosyl hydrolases family 2 sugar binding domain-containing protein</fullName>
    </recommendedName>
</protein>
<dbReference type="Gene3D" id="2.60.120.260">
    <property type="entry name" value="Galactose-binding domain-like"/>
    <property type="match status" value="1"/>
</dbReference>
<dbReference type="EMBL" id="UOGL01000397">
    <property type="protein sequence ID" value="VAX40058.1"/>
    <property type="molecule type" value="Genomic_DNA"/>
</dbReference>